<dbReference type="Proteomes" id="UP001597205">
    <property type="component" value="Unassembled WGS sequence"/>
</dbReference>
<sequence length="41" mass="4697">MSNEARQELALVPDWRVSSDILNRISVELIEFFQAYSLANA</sequence>
<reference evidence="2" key="1">
    <citation type="journal article" date="2019" name="Int. J. Syst. Evol. Microbiol.">
        <title>The Global Catalogue of Microorganisms (GCM) 10K type strain sequencing project: providing services to taxonomists for standard genome sequencing and annotation.</title>
        <authorList>
            <consortium name="The Broad Institute Genomics Platform"/>
            <consortium name="The Broad Institute Genome Sequencing Center for Infectious Disease"/>
            <person name="Wu L."/>
            <person name="Ma J."/>
        </authorList>
    </citation>
    <scope>NUCLEOTIDE SEQUENCE [LARGE SCALE GENOMIC DNA]</scope>
    <source>
        <strain evidence="2">CCUG 52468</strain>
    </source>
</reference>
<comment type="caution">
    <text evidence="1">The sequence shown here is derived from an EMBL/GenBank/DDBJ whole genome shotgun (WGS) entry which is preliminary data.</text>
</comment>
<name>A0ABW3RJ85_9SPHI</name>
<gene>
    <name evidence="1" type="ORF">ACFQ2C_05205</name>
</gene>
<dbReference type="RefSeq" id="WP_380894969.1">
    <property type="nucleotide sequence ID" value="NZ_JBHTKY010000005.1"/>
</dbReference>
<dbReference type="EMBL" id="JBHTKY010000005">
    <property type="protein sequence ID" value="MFD1165002.1"/>
    <property type="molecule type" value="Genomic_DNA"/>
</dbReference>
<protein>
    <submittedName>
        <fullName evidence="1">Uncharacterized protein</fullName>
    </submittedName>
</protein>
<evidence type="ECO:0000313" key="1">
    <source>
        <dbReference type="EMBL" id="MFD1165002.1"/>
    </source>
</evidence>
<accession>A0ABW3RJ85</accession>
<organism evidence="1 2">
    <name type="scientific">Sphingobacterium daejeonense</name>
    <dbReference type="NCBI Taxonomy" id="371142"/>
    <lineage>
        <taxon>Bacteria</taxon>
        <taxon>Pseudomonadati</taxon>
        <taxon>Bacteroidota</taxon>
        <taxon>Sphingobacteriia</taxon>
        <taxon>Sphingobacteriales</taxon>
        <taxon>Sphingobacteriaceae</taxon>
        <taxon>Sphingobacterium</taxon>
    </lineage>
</organism>
<keyword evidence="2" id="KW-1185">Reference proteome</keyword>
<evidence type="ECO:0000313" key="2">
    <source>
        <dbReference type="Proteomes" id="UP001597205"/>
    </source>
</evidence>
<proteinExistence type="predicted"/>